<proteinExistence type="predicted"/>
<feature type="region of interest" description="Disordered" evidence="1">
    <location>
        <begin position="1"/>
        <end position="28"/>
    </location>
</feature>
<evidence type="ECO:0000256" key="1">
    <source>
        <dbReference type="SAM" id="MobiDB-lite"/>
    </source>
</evidence>
<reference evidence="2" key="1">
    <citation type="journal article" date="2022" name="Plant J.">
        <title>Strategies of tolerance reflected in two North American maple genomes.</title>
        <authorList>
            <person name="McEvoy S.L."/>
            <person name="Sezen U.U."/>
            <person name="Trouern-Trend A."/>
            <person name="McMahon S.M."/>
            <person name="Schaberg P.G."/>
            <person name="Yang J."/>
            <person name="Wegrzyn J.L."/>
            <person name="Swenson N.G."/>
        </authorList>
    </citation>
    <scope>NUCLEOTIDE SEQUENCE</scope>
    <source>
        <strain evidence="2">NS2018</strain>
    </source>
</reference>
<reference evidence="2" key="2">
    <citation type="submission" date="2023-06" db="EMBL/GenBank/DDBJ databases">
        <authorList>
            <person name="Swenson N.G."/>
            <person name="Wegrzyn J.L."/>
            <person name="Mcevoy S.L."/>
        </authorList>
    </citation>
    <scope>NUCLEOTIDE SEQUENCE</scope>
    <source>
        <strain evidence="2">NS2018</strain>
        <tissue evidence="2">Leaf</tissue>
    </source>
</reference>
<evidence type="ECO:0000313" key="3">
    <source>
        <dbReference type="Proteomes" id="UP001168877"/>
    </source>
</evidence>
<comment type="caution">
    <text evidence="2">The sequence shown here is derived from an EMBL/GenBank/DDBJ whole genome shotgun (WGS) entry which is preliminary data.</text>
</comment>
<feature type="compositionally biased region" description="Low complexity" evidence="1">
    <location>
        <begin position="71"/>
        <end position="82"/>
    </location>
</feature>
<dbReference type="Proteomes" id="UP001168877">
    <property type="component" value="Unassembled WGS sequence"/>
</dbReference>
<feature type="compositionally biased region" description="Acidic residues" evidence="1">
    <location>
        <begin position="14"/>
        <end position="28"/>
    </location>
</feature>
<sequence length="269" mass="30638">MTARKNQVLLQAKEEEEEEEEEETEVEAEAEAKVEVMVISLIFNVTIAIALAILKHTADNKDEQAVEPNEAEPSSSSSSSSASDEDSPLPMPRRSTRSHQPSKSAETVLTVLTGKCLIEVIEDNILWMHDQLKDMGRQIVQQGSLGDPGLWSRLRDRDKILNVLKNEKGTRNIQGIALDIEKKEHELSAEKRYWMNFKMKPTFTYAIAYLKEIIYKNFFQHLTDNGTGVMLHTNSFKPLVNLRLLQINHVKLNGSFRVMPAELKEEMLF</sequence>
<dbReference type="EMBL" id="JAUESC010000387">
    <property type="protein sequence ID" value="KAK0575043.1"/>
    <property type="molecule type" value="Genomic_DNA"/>
</dbReference>
<protein>
    <submittedName>
        <fullName evidence="2">Uncharacterized protein</fullName>
    </submittedName>
</protein>
<accession>A0AA39RJG0</accession>
<dbReference type="AlphaFoldDB" id="A0AA39RJG0"/>
<feature type="region of interest" description="Disordered" evidence="1">
    <location>
        <begin position="62"/>
        <end position="106"/>
    </location>
</feature>
<keyword evidence="3" id="KW-1185">Reference proteome</keyword>
<gene>
    <name evidence="2" type="ORF">LWI29_033225</name>
</gene>
<organism evidence="2 3">
    <name type="scientific">Acer saccharum</name>
    <name type="common">Sugar maple</name>
    <dbReference type="NCBI Taxonomy" id="4024"/>
    <lineage>
        <taxon>Eukaryota</taxon>
        <taxon>Viridiplantae</taxon>
        <taxon>Streptophyta</taxon>
        <taxon>Embryophyta</taxon>
        <taxon>Tracheophyta</taxon>
        <taxon>Spermatophyta</taxon>
        <taxon>Magnoliopsida</taxon>
        <taxon>eudicotyledons</taxon>
        <taxon>Gunneridae</taxon>
        <taxon>Pentapetalae</taxon>
        <taxon>rosids</taxon>
        <taxon>malvids</taxon>
        <taxon>Sapindales</taxon>
        <taxon>Sapindaceae</taxon>
        <taxon>Hippocastanoideae</taxon>
        <taxon>Acereae</taxon>
        <taxon>Acer</taxon>
    </lineage>
</organism>
<evidence type="ECO:0000313" key="2">
    <source>
        <dbReference type="EMBL" id="KAK0575043.1"/>
    </source>
</evidence>
<name>A0AA39RJG0_ACESA</name>